<comment type="caution">
    <text evidence="1">The sequence shown here is derived from an EMBL/GenBank/DDBJ whole genome shotgun (WGS) entry which is preliminary data.</text>
</comment>
<accession>A0ACB9SLQ7</accession>
<keyword evidence="2" id="KW-1185">Reference proteome</keyword>
<name>A0ACB9SLQ7_HOLOL</name>
<dbReference type="Proteomes" id="UP001056778">
    <property type="component" value="Chromosome 9"/>
</dbReference>
<gene>
    <name evidence="1" type="ORF">MML48_9g00011467</name>
</gene>
<reference evidence="1" key="1">
    <citation type="submission" date="2022-04" db="EMBL/GenBank/DDBJ databases">
        <title>Chromosome-scale genome assembly of Holotrichia oblita Faldermann.</title>
        <authorList>
            <person name="Rongchong L."/>
        </authorList>
    </citation>
    <scope>NUCLEOTIDE SEQUENCE</scope>
    <source>
        <strain evidence="1">81SQS9</strain>
    </source>
</reference>
<proteinExistence type="predicted"/>
<evidence type="ECO:0000313" key="2">
    <source>
        <dbReference type="Proteomes" id="UP001056778"/>
    </source>
</evidence>
<protein>
    <submittedName>
        <fullName evidence="1">Major facilitator superfamily transporter 16 isoform b</fullName>
    </submittedName>
</protein>
<sequence>MSSFGDNIPIGVKLLQKLTDSCPRLHFNREWYYRSSVLVLTYFAYMSYHLSRKPLSVVKAVLYQNCSQLTPSTDVPPSEINTWCDWAPFDDSDADALLGTLDSAFLFAYAIAMFASGFIAERINLRYFLSIGMLLSGIFCYLFGIAKTYNIHNFGYLLFMQAMAGIAQTTGWPGVVTVVGNWFGKSKRGLIFGIWNSHTSIGNILGSIIAGKYVETDWSLSFIIPGFIIGAVGFIIFLFLVVRPTDVGCIPPDRGNKRYNNPYRVLENRAANIEPPSGESSETDDTEVLIGEQDHLKYYATTQDFEIQRRLTERSYLLSKQQQEDSEQAIGFIGACRIPGVIEFSSCLFFSKLVSYTFLYWLPLYVKSSTEMGAALSADFSTLFDVGGIVGAILAGVVSDYSGMSATTCVVMLWGAAPMMFVYLHFGSVSITVNILLLIIVGILVNGPYALITTAVSAELGTHSSLEGNSKALATVTAIIDGTGSIGAAVGPLLAGCLKKYGWQSVFYMLMAADALALLFLIRLVKQELKQWKHRRQIRRD</sequence>
<dbReference type="EMBL" id="CM043023">
    <property type="protein sequence ID" value="KAI4454652.1"/>
    <property type="molecule type" value="Genomic_DNA"/>
</dbReference>
<evidence type="ECO:0000313" key="1">
    <source>
        <dbReference type="EMBL" id="KAI4454652.1"/>
    </source>
</evidence>
<organism evidence="1 2">
    <name type="scientific">Holotrichia oblita</name>
    <name type="common">Chafer beetle</name>
    <dbReference type="NCBI Taxonomy" id="644536"/>
    <lineage>
        <taxon>Eukaryota</taxon>
        <taxon>Metazoa</taxon>
        <taxon>Ecdysozoa</taxon>
        <taxon>Arthropoda</taxon>
        <taxon>Hexapoda</taxon>
        <taxon>Insecta</taxon>
        <taxon>Pterygota</taxon>
        <taxon>Neoptera</taxon>
        <taxon>Endopterygota</taxon>
        <taxon>Coleoptera</taxon>
        <taxon>Polyphaga</taxon>
        <taxon>Scarabaeiformia</taxon>
        <taxon>Scarabaeidae</taxon>
        <taxon>Melolonthinae</taxon>
        <taxon>Holotrichia</taxon>
    </lineage>
</organism>